<evidence type="ECO:0000313" key="4">
    <source>
        <dbReference type="Proteomes" id="UP000809587"/>
    </source>
</evidence>
<comment type="caution">
    <text evidence="3">The sequence shown here is derived from an EMBL/GenBank/DDBJ whole genome shotgun (WGS) entry which is preliminary data.</text>
</comment>
<evidence type="ECO:0000256" key="1">
    <source>
        <dbReference type="SAM" id="MobiDB-lite"/>
    </source>
</evidence>
<gene>
    <name evidence="3" type="ORF">JQN84_14000</name>
</gene>
<feature type="transmembrane region" description="Helical" evidence="2">
    <location>
        <begin position="181"/>
        <end position="203"/>
    </location>
</feature>
<keyword evidence="2" id="KW-0812">Transmembrane</keyword>
<dbReference type="RefSeq" id="WP_204958768.1">
    <property type="nucleotide sequence ID" value="NZ_JAFEUO010000003.1"/>
</dbReference>
<feature type="transmembrane region" description="Helical" evidence="2">
    <location>
        <begin position="156"/>
        <end position="175"/>
    </location>
</feature>
<keyword evidence="2" id="KW-0472">Membrane</keyword>
<keyword evidence="4" id="KW-1185">Reference proteome</keyword>
<name>A0ABS2JAQ9_9ACTN</name>
<dbReference type="Proteomes" id="UP000809587">
    <property type="component" value="Unassembled WGS sequence"/>
</dbReference>
<feature type="region of interest" description="Disordered" evidence="1">
    <location>
        <begin position="127"/>
        <end position="147"/>
    </location>
</feature>
<dbReference type="EMBL" id="JAFEUO010000003">
    <property type="protein sequence ID" value="MBM7083630.1"/>
    <property type="molecule type" value="Genomic_DNA"/>
</dbReference>
<evidence type="ECO:0000313" key="3">
    <source>
        <dbReference type="EMBL" id="MBM7083630.1"/>
    </source>
</evidence>
<keyword evidence="2" id="KW-1133">Transmembrane helix</keyword>
<proteinExistence type="predicted"/>
<organism evidence="3 4">
    <name type="scientific">Micromonospora humidisoli</name>
    <dbReference type="NCBI Taxonomy" id="2807622"/>
    <lineage>
        <taxon>Bacteria</taxon>
        <taxon>Bacillati</taxon>
        <taxon>Actinomycetota</taxon>
        <taxon>Actinomycetes</taxon>
        <taxon>Micromonosporales</taxon>
        <taxon>Micromonosporaceae</taxon>
        <taxon>Micromonospora</taxon>
    </lineage>
</organism>
<feature type="transmembrane region" description="Helical" evidence="2">
    <location>
        <begin position="15"/>
        <end position="31"/>
    </location>
</feature>
<sequence>MATVIAGLRATGPEVGGLLLAVLLVAVAVRWQRWWDARRARVQRRRRAERLAAFRARREAAAARSAAARAARPVRPVVPVGPVRARPAPVPVFATAAAAAVPVVESTLPRAGESEFPRAVDPALVGRPPLAAEPPVRPSRSLPSAADRRWSPAGGLAAALGGVVVVAGLVVALPGSPGPGALAGVAVLVLGWLGAVMVAVSVGQRRARAGRYRGLHAASVPLHSRGRCSDFLVIPEARR</sequence>
<reference evidence="3 4" key="1">
    <citation type="submission" date="2021-02" db="EMBL/GenBank/DDBJ databases">
        <authorList>
            <person name="Lee D.-H."/>
        </authorList>
    </citation>
    <scope>NUCLEOTIDE SEQUENCE [LARGE SCALE GENOMIC DNA]</scope>
    <source>
        <strain evidence="3 4">MMS20-R2-29</strain>
    </source>
</reference>
<protein>
    <submittedName>
        <fullName evidence="3">Uncharacterized protein</fullName>
    </submittedName>
</protein>
<accession>A0ABS2JAQ9</accession>
<evidence type="ECO:0000256" key="2">
    <source>
        <dbReference type="SAM" id="Phobius"/>
    </source>
</evidence>